<dbReference type="GO" id="GO:0006508">
    <property type="term" value="P:proteolysis"/>
    <property type="evidence" value="ECO:0007669"/>
    <property type="project" value="InterPro"/>
</dbReference>
<feature type="domain" description="Peptidase A2" evidence="2">
    <location>
        <begin position="60"/>
        <end position="138"/>
    </location>
</feature>
<dbReference type="PANTHER" id="PTHR12917:SF18">
    <property type="entry name" value="DNA DAMAGE-INDUCIBLE PROTEIN 1-LIKE"/>
    <property type="match status" value="1"/>
</dbReference>
<dbReference type="SUPFAM" id="SSF50630">
    <property type="entry name" value="Acid proteases"/>
    <property type="match status" value="1"/>
</dbReference>
<dbReference type="InterPro" id="IPR001995">
    <property type="entry name" value="Peptidase_A2_cat"/>
</dbReference>
<protein>
    <recommendedName>
        <fullName evidence="2">Peptidase A2 domain-containing protein</fullName>
    </recommendedName>
</protein>
<dbReference type="GO" id="GO:0004190">
    <property type="term" value="F:aspartic-type endopeptidase activity"/>
    <property type="evidence" value="ECO:0007669"/>
    <property type="project" value="InterPro"/>
</dbReference>
<dbReference type="Pfam" id="PF13975">
    <property type="entry name" value="gag-asp_proteas"/>
    <property type="match status" value="1"/>
</dbReference>
<dbReference type="AlphaFoldDB" id="A0A2A4K0Q2"/>
<proteinExistence type="predicted"/>
<evidence type="ECO:0000313" key="3">
    <source>
        <dbReference type="EMBL" id="PCG77639.1"/>
    </source>
</evidence>
<dbReference type="Gene3D" id="2.40.70.10">
    <property type="entry name" value="Acid Proteases"/>
    <property type="match status" value="1"/>
</dbReference>
<dbReference type="InterPro" id="IPR001969">
    <property type="entry name" value="Aspartic_peptidase_AS"/>
</dbReference>
<gene>
    <name evidence="3" type="ORF">B5V51_6773</name>
</gene>
<name>A0A2A4K0Q2_HELVI</name>
<evidence type="ECO:0000256" key="1">
    <source>
        <dbReference type="ARBA" id="ARBA00022801"/>
    </source>
</evidence>
<reference evidence="3" key="1">
    <citation type="submission" date="2017-09" db="EMBL/GenBank/DDBJ databases">
        <title>Contemporary evolution of a Lepidopteran species, Heliothis virescens, in response to modern agricultural practices.</title>
        <authorList>
            <person name="Fritz M.L."/>
            <person name="Deyonke A.M."/>
            <person name="Papanicolaou A."/>
            <person name="Micinski S."/>
            <person name="Westbrook J."/>
            <person name="Gould F."/>
        </authorList>
    </citation>
    <scope>NUCLEOTIDE SEQUENCE [LARGE SCALE GENOMIC DNA]</scope>
    <source>
        <strain evidence="3">HvINT-</strain>
        <tissue evidence="3">Whole body</tissue>
    </source>
</reference>
<keyword evidence="1" id="KW-0378">Hydrolase</keyword>
<sequence length="378" mass="42537">MYNIHTNKETKEEIAAGKRVNARTAGRVLAGFRRAPRISISQAHDGNSLIIKGEVNGRPCKLTLDTGASRTVISSQLANRVLGDSFVRYDHINLVTATGQRITVRGEREVELKLGNIIYQHKVIIADIVDDCILGLDFMRQHNCEIDVNQGVLKYGSEEVFMEGAPSGKVYCLKTTTLPPRSETMVPVRLPQNSGQRNRCSLIERLDEDHAWKMARTLVRANNVASVRILNPSEKEQVIKKGTLMGTCEEVAWLRKCEERPSRENVRSAKVNISNLLKDCSEDLSEGEREKAKKMLLQYADVFSTDDADIGKTGLVQHKINTGNELPIRQRPRRLPCGSREYDRDACVCQLWKGAEVTSGSDYWHSSGYPTLHHRLRK</sequence>
<dbReference type="PANTHER" id="PTHR12917">
    <property type="entry name" value="ASPARTYL PROTEASE DDI-RELATED"/>
    <property type="match status" value="1"/>
</dbReference>
<accession>A0A2A4K0Q2</accession>
<evidence type="ECO:0000259" key="2">
    <source>
        <dbReference type="PROSITE" id="PS50175"/>
    </source>
</evidence>
<dbReference type="InterPro" id="IPR021109">
    <property type="entry name" value="Peptidase_aspartic_dom_sf"/>
</dbReference>
<dbReference type="PROSITE" id="PS50175">
    <property type="entry name" value="ASP_PROT_RETROV"/>
    <property type="match status" value="1"/>
</dbReference>
<comment type="caution">
    <text evidence="3">The sequence shown here is derived from an EMBL/GenBank/DDBJ whole genome shotgun (WGS) entry which is preliminary data.</text>
</comment>
<dbReference type="PROSITE" id="PS00141">
    <property type="entry name" value="ASP_PROTEASE"/>
    <property type="match status" value="1"/>
</dbReference>
<organism evidence="3">
    <name type="scientific">Heliothis virescens</name>
    <name type="common">Tobacco budworm moth</name>
    <dbReference type="NCBI Taxonomy" id="7102"/>
    <lineage>
        <taxon>Eukaryota</taxon>
        <taxon>Metazoa</taxon>
        <taxon>Ecdysozoa</taxon>
        <taxon>Arthropoda</taxon>
        <taxon>Hexapoda</taxon>
        <taxon>Insecta</taxon>
        <taxon>Pterygota</taxon>
        <taxon>Neoptera</taxon>
        <taxon>Endopterygota</taxon>
        <taxon>Lepidoptera</taxon>
        <taxon>Glossata</taxon>
        <taxon>Ditrysia</taxon>
        <taxon>Noctuoidea</taxon>
        <taxon>Noctuidae</taxon>
        <taxon>Heliothinae</taxon>
        <taxon>Heliothis</taxon>
    </lineage>
</organism>
<dbReference type="EMBL" id="NWSH01000300">
    <property type="protein sequence ID" value="PCG77639.1"/>
    <property type="molecule type" value="Genomic_DNA"/>
</dbReference>